<name>A0ABW6QYW4_9NOCA</name>
<comment type="caution">
    <text evidence="2">The sequence shown here is derived from an EMBL/GenBank/DDBJ whole genome shotgun (WGS) entry which is preliminary data.</text>
</comment>
<proteinExistence type="predicted"/>
<keyword evidence="3" id="KW-1185">Reference proteome</keyword>
<protein>
    <submittedName>
        <fullName evidence="2">DUF3375 family protein</fullName>
    </submittedName>
</protein>
<evidence type="ECO:0000256" key="1">
    <source>
        <dbReference type="SAM" id="MobiDB-lite"/>
    </source>
</evidence>
<accession>A0ABW6QYW4</accession>
<dbReference type="Pfam" id="PF11855">
    <property type="entry name" value="DUF3375"/>
    <property type="match status" value="1"/>
</dbReference>
<dbReference type="Proteomes" id="UP001601948">
    <property type="component" value="Unassembled WGS sequence"/>
</dbReference>
<evidence type="ECO:0000313" key="2">
    <source>
        <dbReference type="EMBL" id="MFF3226069.1"/>
    </source>
</evidence>
<dbReference type="EMBL" id="JBIAPI010000007">
    <property type="protein sequence ID" value="MFF3226069.1"/>
    <property type="molecule type" value="Genomic_DNA"/>
</dbReference>
<organism evidence="2 3">
    <name type="scientific">Nocardia suismassiliense</name>
    <dbReference type="NCBI Taxonomy" id="2077092"/>
    <lineage>
        <taxon>Bacteria</taxon>
        <taxon>Bacillati</taxon>
        <taxon>Actinomycetota</taxon>
        <taxon>Actinomycetes</taxon>
        <taxon>Mycobacteriales</taxon>
        <taxon>Nocardiaceae</taxon>
        <taxon>Nocardia</taxon>
    </lineage>
</organism>
<sequence length="273" mass="29924">MAFRDIEGAYQGALRTFKTPMLDLLHQTYAPFVVTMLASMFTADRPTVTVADAQAEIGDALNQLRSSGYGEDGQLPLPTGNARELCRYWVNAGWLICQALEDNTVVYRLSAHGVGALEVAGRVAGSRTRVSESRVHTLLDAVERLAQDSDPNLADYVARLEAEIAQRQQELRRLEGGGEFEAVDDDQLKREVVTDLRQDIRPTGEVFREYLERGQQIMDATSEGRAFDPSNIAPRLAAGSMVRELDGRAGSDESAKQQPVGGRCCSETASWSG</sequence>
<evidence type="ECO:0000313" key="3">
    <source>
        <dbReference type="Proteomes" id="UP001601948"/>
    </source>
</evidence>
<feature type="compositionally biased region" description="Basic and acidic residues" evidence="1">
    <location>
        <begin position="246"/>
        <end position="255"/>
    </location>
</feature>
<dbReference type="InterPro" id="IPR021804">
    <property type="entry name" value="DUF3375"/>
</dbReference>
<dbReference type="RefSeq" id="WP_387721037.1">
    <property type="nucleotide sequence ID" value="NZ_JBIAPI010000007.1"/>
</dbReference>
<reference evidence="2 3" key="1">
    <citation type="submission" date="2024-10" db="EMBL/GenBank/DDBJ databases">
        <title>The Natural Products Discovery Center: Release of the First 8490 Sequenced Strains for Exploring Actinobacteria Biosynthetic Diversity.</title>
        <authorList>
            <person name="Kalkreuter E."/>
            <person name="Kautsar S.A."/>
            <person name="Yang D."/>
            <person name="Bader C.D."/>
            <person name="Teijaro C.N."/>
            <person name="Fluegel L."/>
            <person name="Davis C.M."/>
            <person name="Simpson J.R."/>
            <person name="Lauterbach L."/>
            <person name="Steele A.D."/>
            <person name="Gui C."/>
            <person name="Meng S."/>
            <person name="Li G."/>
            <person name="Viehrig K."/>
            <person name="Ye F."/>
            <person name="Su P."/>
            <person name="Kiefer A.F."/>
            <person name="Nichols A."/>
            <person name="Cepeda A.J."/>
            <person name="Yan W."/>
            <person name="Fan B."/>
            <person name="Jiang Y."/>
            <person name="Adhikari A."/>
            <person name="Zheng C.-J."/>
            <person name="Schuster L."/>
            <person name="Cowan T.M."/>
            <person name="Smanski M.J."/>
            <person name="Chevrette M.G."/>
            <person name="De Carvalho L.P.S."/>
            <person name="Shen B."/>
        </authorList>
    </citation>
    <scope>NUCLEOTIDE SEQUENCE [LARGE SCALE GENOMIC DNA]</scope>
    <source>
        <strain evidence="2 3">NPDC003040</strain>
    </source>
</reference>
<gene>
    <name evidence="2" type="ORF">ACFYV7_24945</name>
</gene>
<feature type="region of interest" description="Disordered" evidence="1">
    <location>
        <begin position="246"/>
        <end position="273"/>
    </location>
</feature>